<name>A0A8U8CF15_GEOPR</name>
<dbReference type="PANTHER" id="PTHR16675:SF251">
    <property type="entry name" value="HLA CLASS I HISTOCOMPATIBILITY ANTIGEN, C ALPHA CHAIN"/>
    <property type="match status" value="1"/>
</dbReference>
<sequence length="314" mass="34435">GGPGGSLGGILCCRTPLNFQSWALGPPCTPLIQYQSPPLAVSEPSPGIPQFMSTGYLDGIPFVLLRQRRGRVELLTRVDGEWSRTLGLHRAGMGSVGMGYNSMGLCGYIPPGPHTRLWVYGCDLLSGREHPWIQVGFAYDGRDHISFDPKSGEIHVDKLPEAQCPELLRNRVGYRQKELGIRWKQNSCGNLGFGDGELGNMGIPVGIPWLPTAAAPSTPGPGSRCCRRRREQYRCRVEHPGMPEPGSSAWGEAGIGVGNLEFPNGDSPPLLTIPAFPRADIWWESHRGGRCVRHCCHPHPHCPHRIQHLEAPIR</sequence>
<accession>A0A8U8CF15</accession>
<keyword evidence="6" id="KW-1185">Reference proteome</keyword>
<keyword evidence="2" id="KW-0391">Immunity</keyword>
<protein>
    <submittedName>
        <fullName evidence="5">Uncharacterized protein</fullName>
    </submittedName>
</protein>
<dbReference type="AlphaFoldDB" id="A0A8U8CF15"/>
<keyword evidence="3" id="KW-0472">Membrane</keyword>
<dbReference type="GO" id="GO:0006955">
    <property type="term" value="P:immune response"/>
    <property type="evidence" value="ECO:0007669"/>
    <property type="project" value="TreeGrafter"/>
</dbReference>
<dbReference type="PANTHER" id="PTHR16675">
    <property type="entry name" value="MHC CLASS I-RELATED"/>
    <property type="match status" value="1"/>
</dbReference>
<dbReference type="GO" id="GO:0030670">
    <property type="term" value="C:phagocytic vesicle membrane"/>
    <property type="evidence" value="ECO:0007669"/>
    <property type="project" value="UniProtKB-ARBA"/>
</dbReference>
<dbReference type="InterPro" id="IPR050208">
    <property type="entry name" value="MHC_class-I_related"/>
</dbReference>
<dbReference type="GO" id="GO:0042612">
    <property type="term" value="C:MHC class I protein complex"/>
    <property type="evidence" value="ECO:0007669"/>
    <property type="project" value="UniProtKB-KW"/>
</dbReference>
<reference evidence="5" key="2">
    <citation type="submission" date="2025-09" db="UniProtKB">
        <authorList>
            <consortium name="Ensembl"/>
        </authorList>
    </citation>
    <scope>IDENTIFICATION</scope>
</reference>
<dbReference type="InterPro" id="IPR003006">
    <property type="entry name" value="Ig/MHC_CS"/>
</dbReference>
<keyword evidence="4" id="KW-0325">Glycoprotein</keyword>
<dbReference type="PROSITE" id="PS00290">
    <property type="entry name" value="IG_MHC"/>
    <property type="match status" value="1"/>
</dbReference>
<evidence type="ECO:0000256" key="3">
    <source>
        <dbReference type="ARBA" id="ARBA00023136"/>
    </source>
</evidence>
<dbReference type="GO" id="GO:0002486">
    <property type="term" value="P:antigen processing and presentation of endogenous peptide antigen via MHC class I via ER pathway, TAP-independent"/>
    <property type="evidence" value="ECO:0007669"/>
    <property type="project" value="TreeGrafter"/>
</dbReference>
<reference evidence="5" key="1">
    <citation type="submission" date="2025-08" db="UniProtKB">
        <authorList>
            <consortium name="Ensembl"/>
        </authorList>
    </citation>
    <scope>IDENTIFICATION</scope>
</reference>
<proteinExistence type="predicted"/>
<evidence type="ECO:0000256" key="2">
    <source>
        <dbReference type="ARBA" id="ARBA00022451"/>
    </source>
</evidence>
<dbReference type="InterPro" id="IPR037055">
    <property type="entry name" value="MHC_I-like_Ag-recog_sf"/>
</dbReference>
<evidence type="ECO:0000256" key="4">
    <source>
        <dbReference type="ARBA" id="ARBA00023180"/>
    </source>
</evidence>
<evidence type="ECO:0000256" key="1">
    <source>
        <dbReference type="ARBA" id="ARBA00004167"/>
    </source>
</evidence>
<dbReference type="GO" id="GO:0005615">
    <property type="term" value="C:extracellular space"/>
    <property type="evidence" value="ECO:0007669"/>
    <property type="project" value="TreeGrafter"/>
</dbReference>
<evidence type="ECO:0000313" key="6">
    <source>
        <dbReference type="Proteomes" id="UP000694382"/>
    </source>
</evidence>
<dbReference type="Gene3D" id="3.30.500.10">
    <property type="entry name" value="MHC class I-like antigen recognition-like"/>
    <property type="match status" value="1"/>
</dbReference>
<dbReference type="Ensembl" id="ENSCPVT00000024524.1">
    <property type="protein sequence ID" value="ENSCPVP00000027074.1"/>
    <property type="gene ID" value="ENSCPVG00000016760.1"/>
</dbReference>
<dbReference type="InterPro" id="IPR011162">
    <property type="entry name" value="MHC_I/II-like_Ag-recog"/>
</dbReference>
<dbReference type="GO" id="GO:0098553">
    <property type="term" value="C:lumenal side of endoplasmic reticulum membrane"/>
    <property type="evidence" value="ECO:0007669"/>
    <property type="project" value="UniProtKB-ARBA"/>
</dbReference>
<dbReference type="GO" id="GO:0001916">
    <property type="term" value="P:positive regulation of T cell mediated cytotoxicity"/>
    <property type="evidence" value="ECO:0007669"/>
    <property type="project" value="TreeGrafter"/>
</dbReference>
<dbReference type="SUPFAM" id="SSF54452">
    <property type="entry name" value="MHC antigen-recognition domain"/>
    <property type="match status" value="1"/>
</dbReference>
<dbReference type="GO" id="GO:0009897">
    <property type="term" value="C:external side of plasma membrane"/>
    <property type="evidence" value="ECO:0007669"/>
    <property type="project" value="TreeGrafter"/>
</dbReference>
<dbReference type="GO" id="GO:0002476">
    <property type="term" value="P:antigen processing and presentation of endogenous peptide antigen via MHC class Ib"/>
    <property type="evidence" value="ECO:0007669"/>
    <property type="project" value="TreeGrafter"/>
</dbReference>
<evidence type="ECO:0000313" key="5">
    <source>
        <dbReference type="Ensembl" id="ENSCPVP00000027074.1"/>
    </source>
</evidence>
<organism evidence="5 6">
    <name type="scientific">Geospiza parvula</name>
    <name type="common">Small tree-finch</name>
    <name type="synonym">Camarhynchus parvulus</name>
    <dbReference type="NCBI Taxonomy" id="87175"/>
    <lineage>
        <taxon>Eukaryota</taxon>
        <taxon>Metazoa</taxon>
        <taxon>Chordata</taxon>
        <taxon>Craniata</taxon>
        <taxon>Vertebrata</taxon>
        <taxon>Euteleostomi</taxon>
        <taxon>Archelosauria</taxon>
        <taxon>Archosauria</taxon>
        <taxon>Dinosauria</taxon>
        <taxon>Saurischia</taxon>
        <taxon>Theropoda</taxon>
        <taxon>Coelurosauria</taxon>
        <taxon>Aves</taxon>
        <taxon>Neognathae</taxon>
        <taxon>Neoaves</taxon>
        <taxon>Telluraves</taxon>
        <taxon>Australaves</taxon>
        <taxon>Passeriformes</taxon>
        <taxon>Thraupidae</taxon>
        <taxon>Camarhynchus</taxon>
    </lineage>
</organism>
<comment type="subcellular location">
    <subcellularLocation>
        <location evidence="1">Membrane</location>
        <topology evidence="1">Single-pass membrane protein</topology>
    </subcellularLocation>
</comment>
<keyword evidence="2" id="KW-0490">MHC I</keyword>
<dbReference type="Proteomes" id="UP000694382">
    <property type="component" value="Unassembled WGS sequence"/>
</dbReference>